<keyword evidence="4" id="KW-0808">Transferase</keyword>
<dbReference type="PROSITE" id="PS50158">
    <property type="entry name" value="ZF_CCHC"/>
    <property type="match status" value="1"/>
</dbReference>
<keyword evidence="4" id="KW-0548">Nucleotidyltransferase</keyword>
<accession>A0A6L2NQD4</accession>
<feature type="region of interest" description="Disordered" evidence="2">
    <location>
        <begin position="442"/>
        <end position="462"/>
    </location>
</feature>
<protein>
    <submittedName>
        <fullName evidence="4">Reverse transcriptase domain-containing protein</fullName>
    </submittedName>
</protein>
<evidence type="ECO:0000256" key="2">
    <source>
        <dbReference type="SAM" id="MobiDB-lite"/>
    </source>
</evidence>
<dbReference type="AlphaFoldDB" id="A0A6L2NQD4"/>
<feature type="compositionally biased region" description="Basic and acidic residues" evidence="2">
    <location>
        <begin position="211"/>
        <end position="225"/>
    </location>
</feature>
<sequence length="640" mass="71390">MENANPPPTRLVLPAALHARFNQELQELQKILAFVDSHLESIERFLNHFADQPNETSMNDSESDDGSGDTPLVFPFPHSDNESDDEEVLNELSEYENAGTLRREIIINSFDGDDLAFECMIGFRKFTAYLDPFLPTSIISRKAYNTIMVDRLEGTALENQLLSVSMLICLGKHDCVERIPSDDDLEPAETQALPAPVSPAPLSPDYSADSEPIKDDPQEASKEEPSKEEEEELSAPAASTIAITDPASPYEETEPFEDDEVAPTPPSPISSYFIIHLSYTRLCKARKSVRPQTPLPSSFDAHIEAWLAAPTPPSPSPSSLSPLSSPIRLERELEFPLRPLGSRLGRALQLLLIREIQHQRQEDDDRVTKVIGRVRELECARELERRDGPPDTSSSYDISCVIFLVYLKKIPPKKNSMSAAVNDQLIAQRMADALAEYEANQNIRNGNGNGNDNGSHDSGGDGGRMTHTARVCTYKEFLNCQPLNFKGTKGAVGLAYWFEKMEFVFHISNCIVECQVKVPDETKWRGMLEAFPIIFKGVKVDNKKRMDNNPKNNLVQQPPYKRKNVARAYTTGPGEKREYTGTLPLCNKCKFHHNGPCAAKCTNCKRVGHFARDCRSLAAANTQRSSGAIHKTVTCYKYGK</sequence>
<dbReference type="GO" id="GO:0008270">
    <property type="term" value="F:zinc ion binding"/>
    <property type="evidence" value="ECO:0007669"/>
    <property type="project" value="UniProtKB-KW"/>
</dbReference>
<comment type="caution">
    <text evidence="4">The sequence shown here is derived from an EMBL/GenBank/DDBJ whole genome shotgun (WGS) entry which is preliminary data.</text>
</comment>
<dbReference type="Pfam" id="PF00098">
    <property type="entry name" value="zf-CCHC"/>
    <property type="match status" value="1"/>
</dbReference>
<keyword evidence="1" id="KW-0479">Metal-binding</keyword>
<feature type="region of interest" description="Disordered" evidence="2">
    <location>
        <begin position="180"/>
        <end position="267"/>
    </location>
</feature>
<name>A0A6L2NQD4_TANCI</name>
<dbReference type="EMBL" id="BKCJ010009720">
    <property type="protein sequence ID" value="GEU88300.1"/>
    <property type="molecule type" value="Genomic_DNA"/>
</dbReference>
<dbReference type="SUPFAM" id="SSF57756">
    <property type="entry name" value="Retrovirus zinc finger-like domains"/>
    <property type="match status" value="1"/>
</dbReference>
<dbReference type="InterPro" id="IPR036875">
    <property type="entry name" value="Znf_CCHC_sf"/>
</dbReference>
<evidence type="ECO:0000313" key="4">
    <source>
        <dbReference type="EMBL" id="GEU88300.1"/>
    </source>
</evidence>
<dbReference type="GO" id="GO:0003676">
    <property type="term" value="F:nucleic acid binding"/>
    <property type="evidence" value="ECO:0007669"/>
    <property type="project" value="InterPro"/>
</dbReference>
<evidence type="ECO:0000256" key="1">
    <source>
        <dbReference type="PROSITE-ProRule" id="PRU00047"/>
    </source>
</evidence>
<dbReference type="Gene3D" id="4.10.60.10">
    <property type="entry name" value="Zinc finger, CCHC-type"/>
    <property type="match status" value="1"/>
</dbReference>
<feature type="compositionally biased region" description="Acidic residues" evidence="2">
    <location>
        <begin position="251"/>
        <end position="261"/>
    </location>
</feature>
<dbReference type="InterPro" id="IPR001878">
    <property type="entry name" value="Znf_CCHC"/>
</dbReference>
<keyword evidence="4" id="KW-0695">RNA-directed DNA polymerase</keyword>
<dbReference type="SMART" id="SM00343">
    <property type="entry name" value="ZnF_C2HC"/>
    <property type="match status" value="1"/>
</dbReference>
<dbReference type="GO" id="GO:0003964">
    <property type="term" value="F:RNA-directed DNA polymerase activity"/>
    <property type="evidence" value="ECO:0007669"/>
    <property type="project" value="UniProtKB-KW"/>
</dbReference>
<gene>
    <name evidence="4" type="ORF">Tci_060278</name>
</gene>
<evidence type="ECO:0000259" key="3">
    <source>
        <dbReference type="PROSITE" id="PS50158"/>
    </source>
</evidence>
<keyword evidence="1" id="KW-0862">Zinc</keyword>
<keyword evidence="1" id="KW-0863">Zinc-finger</keyword>
<feature type="domain" description="CCHC-type" evidence="3">
    <location>
        <begin position="600"/>
        <end position="616"/>
    </location>
</feature>
<organism evidence="4">
    <name type="scientific">Tanacetum cinerariifolium</name>
    <name type="common">Dalmatian daisy</name>
    <name type="synonym">Chrysanthemum cinerariifolium</name>
    <dbReference type="NCBI Taxonomy" id="118510"/>
    <lineage>
        <taxon>Eukaryota</taxon>
        <taxon>Viridiplantae</taxon>
        <taxon>Streptophyta</taxon>
        <taxon>Embryophyta</taxon>
        <taxon>Tracheophyta</taxon>
        <taxon>Spermatophyta</taxon>
        <taxon>Magnoliopsida</taxon>
        <taxon>eudicotyledons</taxon>
        <taxon>Gunneridae</taxon>
        <taxon>Pentapetalae</taxon>
        <taxon>asterids</taxon>
        <taxon>campanulids</taxon>
        <taxon>Asterales</taxon>
        <taxon>Asteraceae</taxon>
        <taxon>Asteroideae</taxon>
        <taxon>Anthemideae</taxon>
        <taxon>Anthemidinae</taxon>
        <taxon>Tanacetum</taxon>
    </lineage>
</organism>
<proteinExistence type="predicted"/>
<feature type="region of interest" description="Disordered" evidence="2">
    <location>
        <begin position="50"/>
        <end position="84"/>
    </location>
</feature>
<reference evidence="4" key="1">
    <citation type="journal article" date="2019" name="Sci. Rep.">
        <title>Draft genome of Tanacetum cinerariifolium, the natural source of mosquito coil.</title>
        <authorList>
            <person name="Yamashiro T."/>
            <person name="Shiraishi A."/>
            <person name="Satake H."/>
            <person name="Nakayama K."/>
        </authorList>
    </citation>
    <scope>NUCLEOTIDE SEQUENCE</scope>
</reference>